<dbReference type="VEuPathDB" id="TrichDB:TRFO_01251"/>
<dbReference type="OrthoDB" id="26681at2759"/>
<dbReference type="InterPro" id="IPR013320">
    <property type="entry name" value="ConA-like_dom_sf"/>
</dbReference>
<dbReference type="SUPFAM" id="SSF81837">
    <property type="entry name" value="BEACH domain"/>
    <property type="match status" value="1"/>
</dbReference>
<dbReference type="InterPro" id="IPR000409">
    <property type="entry name" value="BEACH_dom"/>
</dbReference>
<gene>
    <name evidence="3" type="ORF">TRFO_01251</name>
</gene>
<dbReference type="GeneID" id="94824700"/>
<dbReference type="PANTHER" id="PTHR13743:SF112">
    <property type="entry name" value="BEACH DOMAIN-CONTAINING PROTEIN"/>
    <property type="match status" value="1"/>
</dbReference>
<dbReference type="PROSITE" id="PS51783">
    <property type="entry name" value="PH_BEACH"/>
    <property type="match status" value="1"/>
</dbReference>
<dbReference type="SUPFAM" id="SSF50978">
    <property type="entry name" value="WD40 repeat-like"/>
    <property type="match status" value="1"/>
</dbReference>
<dbReference type="CDD" id="cd06071">
    <property type="entry name" value="Beach"/>
    <property type="match status" value="1"/>
</dbReference>
<dbReference type="InterPro" id="IPR023362">
    <property type="entry name" value="PH-BEACH_dom"/>
</dbReference>
<dbReference type="InterPro" id="IPR036372">
    <property type="entry name" value="BEACH_dom_sf"/>
</dbReference>
<evidence type="ECO:0000313" key="3">
    <source>
        <dbReference type="EMBL" id="OHT07145.1"/>
    </source>
</evidence>
<dbReference type="SMART" id="SM01026">
    <property type="entry name" value="Beach"/>
    <property type="match status" value="1"/>
</dbReference>
<dbReference type="PROSITE" id="PS50197">
    <property type="entry name" value="BEACH"/>
    <property type="match status" value="1"/>
</dbReference>
<dbReference type="Proteomes" id="UP000179807">
    <property type="component" value="Unassembled WGS sequence"/>
</dbReference>
<dbReference type="RefSeq" id="XP_068360281.1">
    <property type="nucleotide sequence ID" value="XM_068489996.1"/>
</dbReference>
<proteinExistence type="predicted"/>
<comment type="caution">
    <text evidence="3">The sequence shown here is derived from an EMBL/GenBank/DDBJ whole genome shotgun (WGS) entry which is preliminary data.</text>
</comment>
<evidence type="ECO:0000259" key="2">
    <source>
        <dbReference type="PROSITE" id="PS51783"/>
    </source>
</evidence>
<dbReference type="Gene3D" id="1.10.1540.10">
    <property type="entry name" value="BEACH domain"/>
    <property type="match status" value="1"/>
</dbReference>
<dbReference type="InterPro" id="IPR050865">
    <property type="entry name" value="BEACH_Domain"/>
</dbReference>
<name>A0A1J4K6Q0_9EUKA</name>
<feature type="domain" description="BEACH" evidence="1">
    <location>
        <begin position="1992"/>
        <end position="2270"/>
    </location>
</feature>
<dbReference type="EMBL" id="MLAK01000704">
    <property type="protein sequence ID" value="OHT07145.1"/>
    <property type="molecule type" value="Genomic_DNA"/>
</dbReference>
<evidence type="ECO:0000313" key="4">
    <source>
        <dbReference type="Proteomes" id="UP000179807"/>
    </source>
</evidence>
<dbReference type="PANTHER" id="PTHR13743">
    <property type="entry name" value="BEIGE/BEACH-RELATED"/>
    <property type="match status" value="1"/>
</dbReference>
<sequence length="2559" mass="295219">MFSLNSSLSSAQIERKIKVIQKYYTLQIQIPHALSKKIPLTKSFSKFLTFKPVNKKLFVPIFKLSKNTEIEEAIATICVFDKSINPEYFEFYQKAAFLTKTKEMEQCLEYIFHCSMRFFINLIYLIPSEISNSIKNPQASSLIISNIAKLFCYFTRNEEYLNNDFFEIYSLLIGEYSLSWKDVFSSKSLSLKSNFISFSMCLIPLIPFEAKNQNLEQKVTFPFIIEQLNLTIDYLPSIFQTPQFFTQFQSILSGFIAFISFSNEEQCLKVMKSIVQILDYMRKSNFNKKDGTQIGFICLNIYCDCCKIVKIKLPMNQFQSLYYFIIWAIKGFSDKIDMGNDEDYQFNFNSELGEIGLGSYIKRNHTLQSIGLITISNTITHYVDKFSKIISLSKNQNKLIAKVISILLNIKNLPEFKAIVVFTFDVLNKVDDAPISAVMTKNWSKLFFKEIFTQTSTNQQLSEQNNQPNSGHNIRLQNMIMMVIFKCFVGRADFRVEILDSVSEFITKTKNYSQMLPFLNSLLAANDSIEYGNALSNSHLIKNIIEGSNQYNLILDYLRTTIYVYPKDLFSSTNICTFIESKIIIPEYQPHLIDCIERGLRHCGSSMHTTTSLNQLLGLITCIIHELIEKNDQFLINIMESVSRSIPSFHPLNSDSLIKTGVFEVIVSAIPTIKTQNYFKHAIELFTTAWRSTWEMQEKFINNHFFVNIVLLKAINENILDFDLTEELMDFATNTNGVYSNSFALYMLLKWCAGKPGEKHILEIINEKAKESMSNALCLQRAKIVDHIFSRLDKVSFVPLLLELLSTFCLYGFSNSVFYSAIKLMKSSSFIYPHLVIAVFLHLLKMKNNSEISSFFYFDGNNSGIFGPTITNSVNSLTIVTRIRPIDIDSSAELPLFALRSEAKNLLLFGFQKNKLICRMNKTINQFNYEFQNSNWYNIVIVINKKVQLYVNNVQDQSVIQIEPFFSGATGIWIGCSTKKPHSCCYRGCIGTILFLNEFNPELDYFSVNVLNLPKQIREHLVSYYHPRNVLNSKITKVTKYDDDVCMLQGFAIQSFITIESVLPSINSIDNILPLLLRLKGCIKCKESTEYCHECGCLSLQDGQQYLDNILSLIANILAHTRSLVSNLAVGTFSTLLSTMLCQVKTIFYTESLLGNLLKIFENLKFVEMGAKFVIMIWLNFDLINKFNHELQAKYFSLYAYSAFDISKDAFLAFGTFDFIIYRLIKFYHDGTDLSYLAWKFGFHLMKQKMDNNTASSLVAIPLNIENENVAFLILSFIQDLVLENNTSMIQVLQKCNCLLPFVILLTKNSPTIQIQAITSMNHFYHQTDVFISAIHQSIVILNTKQDLRQLINSMMGYFESGKLLYLPLIMYAIDSLTENDFLIYWNKIATILVNPDTPRSEDEIWPYWLIRFIHIRENRLTGKNNNQINDQIANQVNYEELRMIYASIFSMYALHEFENGNKNVLNDLQIFFIADLIETGFAFDDIFKEVCIHILNVFLCNQKLRENCMKQLAATCFVTLFYQPSQVTAKKETELPEFLNHLPFLKNKFCWYHSDATIQHNFDLKKTQDDQWYDLNFAERIMPFIRHLKNFEFDITQDFSINSFVGFSYILINLVRSNYDLFEETVKHIVSLFDSIEDYETIWLIIAVLSRESKFDFYPIFHELHQKYSNQSNTELDGTEKSNEKPEIIYDKPTNKEGIDVELKRLFIQFETNLLAQAPIISAEQCLKRRQICNKIDSNLQARLQISSKMKTSKRNKTPKTEIDQFLFSMNTNSLSALNIVYCNFKKRQKDAIIGSISCSIKILNGFIKELQMGSGPWSEPYQNLHFKSAKRTSPTGGRAMMRINYTFNDHKTAQNIKQRLKIPIIRSSSKNQVGFRTNVNLTTLRFVYEGELSVSSGSVVFECPKKKIEIPFRRIAFIFTRTQGREDTAAEIYMNTNKSYIFVFAAEDERSEFLQVIEQQHFQIESQLSGKKFNFFKELRDVSSGICQKVKASELLQKLKLTEKWQNREISTFSYLFYINILAGRSFNDISQYPVYPWVISDYESDTIDLKDPKVYRDLSRPLGALNEKQIVTLREAYQEDCGSPLGSCLYRSHYSSPHLVCGFLIRMEPFTTIHVSIQGDQFDDSTRIFSSVGKIWSDIITGTRDFRELVPEFYSNYHFLLNENGFDLKADHDNVELPKWANDSPARFVKINRAALESEYVSMNIHHWIDLIFGINRNSFEHDNIYMPFSYIENIPENPEFAPMMQESALNFGICAQKIFDAPHPQRYPAEKLLIRPMPSIIPDSPPLRIRKKTIVSTTMNVIWPNEQKSKFVSNLTPTLIEVSRIFNMVFFAGEMDSSVSCFTIEGEIKTLNISPSIINVISVVAGRTLLTGSSDGALRRWALPTMKYLSISSFHCYPVISCAGNGDLNLVVSLDSHCNMIYETMNDAIFIRNVIIELFGKNPFIVVFKSGSVVVILKNQEKSKIMIFDIQGTQVTSKEFDQPILEYDKFTTEYGSEILIVALGEEKLLCLSVPELDVLKEIPGRFQKGKFCMLKKSKIILASTEPNRIIPINYY</sequence>
<dbReference type="Pfam" id="PF02138">
    <property type="entry name" value="Beach"/>
    <property type="match status" value="1"/>
</dbReference>
<evidence type="ECO:0000259" key="1">
    <source>
        <dbReference type="PROSITE" id="PS50197"/>
    </source>
</evidence>
<keyword evidence="4" id="KW-1185">Reference proteome</keyword>
<dbReference type="SUPFAM" id="SSF50729">
    <property type="entry name" value="PH domain-like"/>
    <property type="match status" value="1"/>
</dbReference>
<protein>
    <recommendedName>
        <fullName evidence="5">BEACH domain-containing protein</fullName>
    </recommendedName>
</protein>
<dbReference type="InterPro" id="IPR036322">
    <property type="entry name" value="WD40_repeat_dom_sf"/>
</dbReference>
<organism evidence="3 4">
    <name type="scientific">Tritrichomonas foetus</name>
    <dbReference type="NCBI Taxonomy" id="1144522"/>
    <lineage>
        <taxon>Eukaryota</taxon>
        <taxon>Metamonada</taxon>
        <taxon>Parabasalia</taxon>
        <taxon>Tritrichomonadida</taxon>
        <taxon>Tritrichomonadidae</taxon>
        <taxon>Tritrichomonas</taxon>
    </lineage>
</organism>
<feature type="domain" description="BEACH-type PH" evidence="2">
    <location>
        <begin position="1855"/>
        <end position="1960"/>
    </location>
</feature>
<evidence type="ECO:0008006" key="5">
    <source>
        <dbReference type="Google" id="ProtNLM"/>
    </source>
</evidence>
<dbReference type="SUPFAM" id="SSF49899">
    <property type="entry name" value="Concanavalin A-like lectins/glucanases"/>
    <property type="match status" value="1"/>
</dbReference>
<accession>A0A1J4K6Q0</accession>
<reference evidence="3" key="1">
    <citation type="submission" date="2016-10" db="EMBL/GenBank/DDBJ databases">
        <authorList>
            <person name="Benchimol M."/>
            <person name="Almeida L.G."/>
            <person name="Vasconcelos A.T."/>
            <person name="Perreira-Neves A."/>
            <person name="Rosa I.A."/>
            <person name="Tasca T."/>
            <person name="Bogo M.R."/>
            <person name="de Souza W."/>
        </authorList>
    </citation>
    <scope>NUCLEOTIDE SEQUENCE [LARGE SCALE GENOMIC DNA]</scope>
    <source>
        <strain evidence="3">K</strain>
    </source>
</reference>